<reference evidence="3 4" key="1">
    <citation type="submission" date="2019-12" db="EMBL/GenBank/DDBJ databases">
        <authorList>
            <person name="Feng G."/>
            <person name="Zhu H."/>
        </authorList>
    </citation>
    <scope>NUCLEOTIDE SEQUENCE [LARGE SCALE GENOMIC DNA]</scope>
    <source>
        <strain evidence="3 4">FGD1</strain>
    </source>
</reference>
<name>A0A7X4GFD0_9SPHN</name>
<dbReference type="Gene3D" id="3.90.1530.10">
    <property type="entry name" value="Conserved hypothetical protein from pyrococcus furiosus pfu- 392566-001, ParB domain"/>
    <property type="match status" value="1"/>
</dbReference>
<feature type="region of interest" description="Disordered" evidence="1">
    <location>
        <begin position="108"/>
        <end position="130"/>
    </location>
</feature>
<dbReference type="InterPro" id="IPR046681">
    <property type="entry name" value="DUF6551"/>
</dbReference>
<protein>
    <submittedName>
        <fullName evidence="3">ParB N-terminal domain-containing protein</fullName>
    </submittedName>
</protein>
<dbReference type="EMBL" id="WVTD01000003">
    <property type="protein sequence ID" value="MYL97234.1"/>
    <property type="molecule type" value="Genomic_DNA"/>
</dbReference>
<organism evidence="3 4">
    <name type="scientific">Novosphingobium silvae</name>
    <dbReference type="NCBI Taxonomy" id="2692619"/>
    <lineage>
        <taxon>Bacteria</taxon>
        <taxon>Pseudomonadati</taxon>
        <taxon>Pseudomonadota</taxon>
        <taxon>Alphaproteobacteria</taxon>
        <taxon>Sphingomonadales</taxon>
        <taxon>Sphingomonadaceae</taxon>
        <taxon>Novosphingobium</taxon>
    </lineage>
</organism>
<dbReference type="InterPro" id="IPR003115">
    <property type="entry name" value="ParB_N"/>
</dbReference>
<accession>A0A7X4GFD0</accession>
<dbReference type="AlphaFoldDB" id="A0A7X4GFD0"/>
<dbReference type="InterPro" id="IPR036086">
    <property type="entry name" value="ParB/Sulfiredoxin_sf"/>
</dbReference>
<comment type="caution">
    <text evidence="3">The sequence shown here is derived from an EMBL/GenBank/DDBJ whole genome shotgun (WGS) entry which is preliminary data.</text>
</comment>
<dbReference type="Pfam" id="PF20188">
    <property type="entry name" value="DUF6551"/>
    <property type="match status" value="1"/>
</dbReference>
<dbReference type="SUPFAM" id="SSF110849">
    <property type="entry name" value="ParB/Sulfiredoxin"/>
    <property type="match status" value="1"/>
</dbReference>
<sequence>MTEPHVNRPLWINRGQNPIPDWLASHVADEREANGAFTIRSLVGKAEVMARVHVGHAVVVHRSVAYARPLAEKDELLFELEEMDRAAPAPAGPGKNVDKFCAAKTPAARGRAAGKAKQQERKRTYPEPLGDPPTIEWIKVDRLSIDAVYQRSTDNEASRRLIASIAANFDWRLCAPLVVSRRPDGTLSVIDGQHRTVAAKQRGDIPHMPCCVFNYQSPEEEARMFISANRARKPMNRLDDFHAALAAADEDALEINRLVTEAGLTITRNTASSAWKPGEIAFTASIASTLRKHGEQIVSAALTNIAEAFPDQKVVHSGSIFLGLVKVLTSPPEGFDPDRMFQALLRYSAEEWGSFVTGLKGGDTRATAIRDALLMAYEEVPAPAEDAT</sequence>
<evidence type="ECO:0000259" key="2">
    <source>
        <dbReference type="SMART" id="SM00470"/>
    </source>
</evidence>
<dbReference type="RefSeq" id="WP_160984973.1">
    <property type="nucleotide sequence ID" value="NZ_WVTD01000003.1"/>
</dbReference>
<dbReference type="SMART" id="SM00470">
    <property type="entry name" value="ParB"/>
    <property type="match status" value="1"/>
</dbReference>
<evidence type="ECO:0000313" key="4">
    <source>
        <dbReference type="Proteomes" id="UP000465810"/>
    </source>
</evidence>
<evidence type="ECO:0000313" key="3">
    <source>
        <dbReference type="EMBL" id="MYL97234.1"/>
    </source>
</evidence>
<keyword evidence="4" id="KW-1185">Reference proteome</keyword>
<feature type="domain" description="ParB-like N-terminal" evidence="2">
    <location>
        <begin position="136"/>
        <end position="230"/>
    </location>
</feature>
<proteinExistence type="predicted"/>
<evidence type="ECO:0000256" key="1">
    <source>
        <dbReference type="SAM" id="MobiDB-lite"/>
    </source>
</evidence>
<dbReference type="Proteomes" id="UP000465810">
    <property type="component" value="Unassembled WGS sequence"/>
</dbReference>
<gene>
    <name evidence="3" type="ORF">GR702_05540</name>
</gene>